<dbReference type="Pfam" id="PF04255">
    <property type="entry name" value="DUF433"/>
    <property type="match status" value="1"/>
</dbReference>
<evidence type="ECO:0000313" key="2">
    <source>
        <dbReference type="Proteomes" id="UP000199111"/>
    </source>
</evidence>
<evidence type="ECO:0000313" key="1">
    <source>
        <dbReference type="EMBL" id="SFJ71605.1"/>
    </source>
</evidence>
<dbReference type="Proteomes" id="UP000199111">
    <property type="component" value="Unassembled WGS sequence"/>
</dbReference>
<reference evidence="2" key="1">
    <citation type="submission" date="2016-10" db="EMBL/GenBank/DDBJ databases">
        <authorList>
            <person name="Varghese N."/>
            <person name="Submissions S."/>
        </authorList>
    </citation>
    <scope>NUCLEOTIDE SEQUENCE [LARGE SCALE GENOMIC DNA]</scope>
    <source>
        <strain evidence="2">CGMCC 4.2126</strain>
    </source>
</reference>
<keyword evidence="2" id="KW-1185">Reference proteome</keyword>
<name>A0A1I3TL46_9ACTN</name>
<proteinExistence type="predicted"/>
<sequence length="211" mass="23827">MPQVDRLLGLRSGTARRWIDGYVRSGRTYDPVVRQCHTGEEMATWGEFVETRLLAEYRNAGIPIINMRPAIAKLRAETRSPYPLAQSANFVTPHGKELVQWVQEQVCLQEELLLVVVRSGQLFMADPVEIFVNAVEFDNGTAVRMLPDPELPDVKIDPLRAFGEPAIRSVPTEVIAEQIRAGDSEEMISELYELPLEQVHAAVLFEKRRCA</sequence>
<organism evidence="1 2">
    <name type="scientific">Streptosporangium canum</name>
    <dbReference type="NCBI Taxonomy" id="324952"/>
    <lineage>
        <taxon>Bacteria</taxon>
        <taxon>Bacillati</taxon>
        <taxon>Actinomycetota</taxon>
        <taxon>Actinomycetes</taxon>
        <taxon>Streptosporangiales</taxon>
        <taxon>Streptosporangiaceae</taxon>
        <taxon>Streptosporangium</taxon>
    </lineage>
</organism>
<dbReference type="AlphaFoldDB" id="A0A1I3TL46"/>
<protein>
    <submittedName>
        <fullName evidence="1">Uncharacterized conserved protein, DUF433 family</fullName>
    </submittedName>
</protein>
<gene>
    <name evidence="1" type="ORF">SAMN05216275_111184</name>
</gene>
<dbReference type="EMBL" id="FOQY01000011">
    <property type="protein sequence ID" value="SFJ71605.1"/>
    <property type="molecule type" value="Genomic_DNA"/>
</dbReference>
<accession>A0A1I3TL46</accession>
<dbReference type="InterPro" id="IPR007367">
    <property type="entry name" value="DUF433"/>
</dbReference>